<feature type="compositionally biased region" description="Basic and acidic residues" evidence="1">
    <location>
        <begin position="106"/>
        <end position="115"/>
    </location>
</feature>
<feature type="compositionally biased region" description="Polar residues" evidence="1">
    <location>
        <begin position="164"/>
        <end position="177"/>
    </location>
</feature>
<dbReference type="EMBL" id="JARAOO010000007">
    <property type="protein sequence ID" value="KAJ7962494.1"/>
    <property type="molecule type" value="Genomic_DNA"/>
</dbReference>
<dbReference type="Proteomes" id="UP001163823">
    <property type="component" value="Chromosome 7"/>
</dbReference>
<dbReference type="AlphaFoldDB" id="A0AAD7LQI2"/>
<feature type="region of interest" description="Disordered" evidence="1">
    <location>
        <begin position="161"/>
        <end position="180"/>
    </location>
</feature>
<evidence type="ECO:0000313" key="3">
    <source>
        <dbReference type="Proteomes" id="UP001163823"/>
    </source>
</evidence>
<accession>A0AAD7LQI2</accession>
<protein>
    <submittedName>
        <fullName evidence="2">Uncharacterized protein</fullName>
    </submittedName>
</protein>
<keyword evidence="3" id="KW-1185">Reference proteome</keyword>
<evidence type="ECO:0000256" key="1">
    <source>
        <dbReference type="SAM" id="MobiDB-lite"/>
    </source>
</evidence>
<proteinExistence type="predicted"/>
<comment type="caution">
    <text evidence="2">The sequence shown here is derived from an EMBL/GenBank/DDBJ whole genome shotgun (WGS) entry which is preliminary data.</text>
</comment>
<evidence type="ECO:0000313" key="2">
    <source>
        <dbReference type="EMBL" id="KAJ7962494.1"/>
    </source>
</evidence>
<gene>
    <name evidence="2" type="ORF">O6P43_017709</name>
</gene>
<organism evidence="2 3">
    <name type="scientific">Quillaja saponaria</name>
    <name type="common">Soap bark tree</name>
    <dbReference type="NCBI Taxonomy" id="32244"/>
    <lineage>
        <taxon>Eukaryota</taxon>
        <taxon>Viridiplantae</taxon>
        <taxon>Streptophyta</taxon>
        <taxon>Embryophyta</taxon>
        <taxon>Tracheophyta</taxon>
        <taxon>Spermatophyta</taxon>
        <taxon>Magnoliopsida</taxon>
        <taxon>eudicotyledons</taxon>
        <taxon>Gunneridae</taxon>
        <taxon>Pentapetalae</taxon>
        <taxon>rosids</taxon>
        <taxon>fabids</taxon>
        <taxon>Fabales</taxon>
        <taxon>Quillajaceae</taxon>
        <taxon>Quillaja</taxon>
    </lineage>
</organism>
<dbReference type="KEGG" id="qsa:O6P43_017709"/>
<sequence>MAKAKKGPKFAVMERLVSCNQESNQKPKLLQRYSSNTTVNWDHAISVKENHQTKEVQSEAKVLMEQVDPRWVQMQIPAQAESRYGDWMLVKKGRRGLQKGNPQDITKIRENSDSHNHRHDSKKVSPGGHNDRNLRLRNIDKGQGSRFDILKESLMEVQEEVNDSENLPINHENQGTKSKGRKLHSYKDLNELVKTDNYYLITGDQPLITDGVIVAQNKSKAQVNTDPLFLIHVQVQAYHLLTVELWIKDALINWALGRTNSA</sequence>
<name>A0AAD7LQI2_QUISA</name>
<reference evidence="2" key="1">
    <citation type="journal article" date="2023" name="Science">
        <title>Elucidation of the pathway for biosynthesis of saponin adjuvants from the soapbark tree.</title>
        <authorList>
            <person name="Reed J."/>
            <person name="Orme A."/>
            <person name="El-Demerdash A."/>
            <person name="Owen C."/>
            <person name="Martin L.B.B."/>
            <person name="Misra R.C."/>
            <person name="Kikuchi S."/>
            <person name="Rejzek M."/>
            <person name="Martin A.C."/>
            <person name="Harkess A."/>
            <person name="Leebens-Mack J."/>
            <person name="Louveau T."/>
            <person name="Stephenson M.J."/>
            <person name="Osbourn A."/>
        </authorList>
    </citation>
    <scope>NUCLEOTIDE SEQUENCE</scope>
    <source>
        <strain evidence="2">S10</strain>
    </source>
</reference>
<feature type="region of interest" description="Disordered" evidence="1">
    <location>
        <begin position="94"/>
        <end position="135"/>
    </location>
</feature>